<dbReference type="SUPFAM" id="SSF57997">
    <property type="entry name" value="Tropomyosin"/>
    <property type="match status" value="1"/>
</dbReference>
<organism evidence="3 4">
    <name type="scientific">Quercus lobata</name>
    <name type="common">Valley oak</name>
    <dbReference type="NCBI Taxonomy" id="97700"/>
    <lineage>
        <taxon>Eukaryota</taxon>
        <taxon>Viridiplantae</taxon>
        <taxon>Streptophyta</taxon>
        <taxon>Embryophyta</taxon>
        <taxon>Tracheophyta</taxon>
        <taxon>Spermatophyta</taxon>
        <taxon>Magnoliopsida</taxon>
        <taxon>eudicotyledons</taxon>
        <taxon>Gunneridae</taxon>
        <taxon>Pentapetalae</taxon>
        <taxon>rosids</taxon>
        <taxon>fabids</taxon>
        <taxon>Fagales</taxon>
        <taxon>Fagaceae</taxon>
        <taxon>Quercus</taxon>
    </lineage>
</organism>
<dbReference type="AlphaFoldDB" id="A0A7N2N7N1"/>
<keyword evidence="4" id="KW-1185">Reference proteome</keyword>
<feature type="compositionally biased region" description="Basic and acidic residues" evidence="2">
    <location>
        <begin position="215"/>
        <end position="230"/>
    </location>
</feature>
<reference evidence="3" key="1">
    <citation type="submission" date="2021-01" db="UniProtKB">
        <authorList>
            <consortium name="EnsemblPlants"/>
        </authorList>
    </citation>
    <scope>IDENTIFICATION</scope>
</reference>
<dbReference type="Gene3D" id="1.20.920.20">
    <property type="match status" value="1"/>
</dbReference>
<evidence type="ECO:0000256" key="1">
    <source>
        <dbReference type="SAM" id="Coils"/>
    </source>
</evidence>
<protein>
    <submittedName>
        <fullName evidence="3">Uncharacterized protein</fullName>
    </submittedName>
</protein>
<proteinExistence type="predicted"/>
<dbReference type="EnsemblPlants" id="QL93p1844_0001:mrna">
    <property type="protein sequence ID" value="QL93p1844_0001:mrna"/>
    <property type="gene ID" value="QL93p1844_0001"/>
</dbReference>
<name>A0A7N2N7N1_QUELO</name>
<dbReference type="Gramene" id="QL93p1844_0001:mrna">
    <property type="protein sequence ID" value="QL93p1844_0001:mrna"/>
    <property type="gene ID" value="QL93p1844_0001"/>
</dbReference>
<evidence type="ECO:0000313" key="3">
    <source>
        <dbReference type="EnsemblPlants" id="QL93p1844_0001:mrna"/>
    </source>
</evidence>
<evidence type="ECO:0000256" key="2">
    <source>
        <dbReference type="SAM" id="MobiDB-lite"/>
    </source>
</evidence>
<evidence type="ECO:0000313" key="4">
    <source>
        <dbReference type="Proteomes" id="UP000594261"/>
    </source>
</evidence>
<feature type="region of interest" description="Disordered" evidence="2">
    <location>
        <begin position="203"/>
        <end position="230"/>
    </location>
</feature>
<feature type="coiled-coil region" evidence="1">
    <location>
        <begin position="88"/>
        <end position="129"/>
    </location>
</feature>
<accession>A0A7N2N7N1</accession>
<dbReference type="Proteomes" id="UP000594261">
    <property type="component" value="Unassembled WGS sequence"/>
</dbReference>
<dbReference type="InParanoid" id="A0A7N2N7N1"/>
<sequence>MTSAGPVSEGPCRLLTHKDYAVGEVGSLIKPTDIEPCDQVGTEELGASALFDLTRALVRVKALQDRCAAKEGVVTRVRNHNTNLMNQQGQYKEAVRILNKELQEVKEKLTEVSSQNDKLQKEVTALGEKLQTAGADAIKDFKVSQPFFDSCGEYYGIGFEDCLQQVASAYPELDLSGITMDDGDNSFRQPTPRCDDSVVLAQPAASDSPAVTVDVEDHRTNGKDADVPAP</sequence>
<keyword evidence="1" id="KW-0175">Coiled coil</keyword>